<accession>A0A165DMG0</accession>
<name>A0A165DMG0_9BASI</name>
<dbReference type="STRING" id="1353952.A0A165DMG0"/>
<dbReference type="EMBL" id="KV424045">
    <property type="protein sequence ID" value="KZT53131.1"/>
    <property type="molecule type" value="Genomic_DNA"/>
</dbReference>
<keyword evidence="1" id="KW-0812">Transmembrane</keyword>
<dbReference type="Pfam" id="PF17648">
    <property type="entry name" value="Luciferase"/>
    <property type="match status" value="1"/>
</dbReference>
<dbReference type="InterPro" id="IPR048273">
    <property type="entry name" value="Luciferase"/>
</dbReference>
<dbReference type="InterPro" id="IPR040841">
    <property type="entry name" value="Luciferase_dom"/>
</dbReference>
<dbReference type="PANTHER" id="PTHR38695:SF1">
    <property type="entry name" value="AMINO ACID PERMEASE_ SLC12A DOMAIN-CONTAINING PROTEIN"/>
    <property type="match status" value="1"/>
</dbReference>
<gene>
    <name evidence="3" type="ORF">CALCODRAFT_557681</name>
</gene>
<proteinExistence type="predicted"/>
<evidence type="ECO:0000313" key="4">
    <source>
        <dbReference type="Proteomes" id="UP000076842"/>
    </source>
</evidence>
<dbReference type="AlphaFoldDB" id="A0A165DMG0"/>
<dbReference type="OrthoDB" id="5358398at2759"/>
<feature type="domain" description="Luciferase" evidence="2">
    <location>
        <begin position="202"/>
        <end position="264"/>
    </location>
</feature>
<evidence type="ECO:0000256" key="1">
    <source>
        <dbReference type="SAM" id="Phobius"/>
    </source>
</evidence>
<keyword evidence="1" id="KW-1133">Transmembrane helix</keyword>
<keyword evidence="1" id="KW-0472">Membrane</keyword>
<keyword evidence="4" id="KW-1185">Reference proteome</keyword>
<sequence>MTMASTYLPSWLHLPNMAGLRRIYNHPVTLGTAILAYVGLSTAWFLIKDYYSYYVVLPADTRGTLSRRPSVYFWSGSVRLVRAIRGLDGTDARPIRRFAEESTDAIYKRSFLQPGGLKERRPPRPELLMQGIPHRQIPQVLDKNLSEALEERYRTLAKQYQQLSIGPSRIEPNALALFYTSPAPPATVHPDIAAEPTSPMIEFAHIHHSDNSQHIVLAPLDAAVAIEKGWAVRFPLAGGGGVAGQEGRVMVYAPRDDTEIDVVGMLAERGVQWVMSDAV</sequence>
<dbReference type="Proteomes" id="UP000076842">
    <property type="component" value="Unassembled WGS sequence"/>
</dbReference>
<protein>
    <recommendedName>
        <fullName evidence="2">Luciferase domain-containing protein</fullName>
    </recommendedName>
</protein>
<feature type="transmembrane region" description="Helical" evidence="1">
    <location>
        <begin position="28"/>
        <end position="47"/>
    </location>
</feature>
<evidence type="ECO:0000259" key="2">
    <source>
        <dbReference type="Pfam" id="PF17648"/>
    </source>
</evidence>
<evidence type="ECO:0000313" key="3">
    <source>
        <dbReference type="EMBL" id="KZT53131.1"/>
    </source>
</evidence>
<organism evidence="3 4">
    <name type="scientific">Calocera cornea HHB12733</name>
    <dbReference type="NCBI Taxonomy" id="1353952"/>
    <lineage>
        <taxon>Eukaryota</taxon>
        <taxon>Fungi</taxon>
        <taxon>Dikarya</taxon>
        <taxon>Basidiomycota</taxon>
        <taxon>Agaricomycotina</taxon>
        <taxon>Dacrymycetes</taxon>
        <taxon>Dacrymycetales</taxon>
        <taxon>Dacrymycetaceae</taxon>
        <taxon>Calocera</taxon>
    </lineage>
</organism>
<dbReference type="InParanoid" id="A0A165DMG0"/>
<reference evidence="3 4" key="1">
    <citation type="journal article" date="2016" name="Mol. Biol. Evol.">
        <title>Comparative Genomics of Early-Diverging Mushroom-Forming Fungi Provides Insights into the Origins of Lignocellulose Decay Capabilities.</title>
        <authorList>
            <person name="Nagy L.G."/>
            <person name="Riley R."/>
            <person name="Tritt A."/>
            <person name="Adam C."/>
            <person name="Daum C."/>
            <person name="Floudas D."/>
            <person name="Sun H."/>
            <person name="Yadav J.S."/>
            <person name="Pangilinan J."/>
            <person name="Larsson K.H."/>
            <person name="Matsuura K."/>
            <person name="Barry K."/>
            <person name="Labutti K."/>
            <person name="Kuo R."/>
            <person name="Ohm R.A."/>
            <person name="Bhattacharya S.S."/>
            <person name="Shirouzu T."/>
            <person name="Yoshinaga Y."/>
            <person name="Martin F.M."/>
            <person name="Grigoriev I.V."/>
            <person name="Hibbett D.S."/>
        </authorList>
    </citation>
    <scope>NUCLEOTIDE SEQUENCE [LARGE SCALE GENOMIC DNA]</scope>
    <source>
        <strain evidence="3 4">HHB12733</strain>
    </source>
</reference>
<dbReference type="PANTHER" id="PTHR38695">
    <property type="entry name" value="AMINO ACID PERMEASE_ SLC12A DOMAIN-CONTAINING PROTEIN"/>
    <property type="match status" value="1"/>
</dbReference>